<accession>A0A923I7X0</accession>
<proteinExistence type="predicted"/>
<evidence type="ECO:0000259" key="2">
    <source>
        <dbReference type="PROSITE" id="PS50943"/>
    </source>
</evidence>
<dbReference type="Pfam" id="PF01381">
    <property type="entry name" value="HTH_3"/>
    <property type="match status" value="1"/>
</dbReference>
<name>A0A923I7X0_9FIRM</name>
<dbReference type="EMBL" id="JACONZ010000003">
    <property type="protein sequence ID" value="MBC5581926.1"/>
    <property type="molecule type" value="Genomic_DNA"/>
</dbReference>
<dbReference type="PANTHER" id="PTHR46797">
    <property type="entry name" value="HTH-TYPE TRANSCRIPTIONAL REGULATOR"/>
    <property type="match status" value="1"/>
</dbReference>
<evidence type="ECO:0000313" key="4">
    <source>
        <dbReference type="Proteomes" id="UP000659630"/>
    </source>
</evidence>
<evidence type="ECO:0000313" key="3">
    <source>
        <dbReference type="EMBL" id="MBC5581926.1"/>
    </source>
</evidence>
<protein>
    <submittedName>
        <fullName evidence="3">Helix-turn-helix transcriptional regulator</fullName>
    </submittedName>
</protein>
<dbReference type="InterPro" id="IPR010982">
    <property type="entry name" value="Lambda_DNA-bd_dom_sf"/>
</dbReference>
<dbReference type="InterPro" id="IPR050807">
    <property type="entry name" value="TransReg_Diox_bact_type"/>
</dbReference>
<gene>
    <name evidence="3" type="ORF">H8S23_10430</name>
</gene>
<dbReference type="InterPro" id="IPR001387">
    <property type="entry name" value="Cro/C1-type_HTH"/>
</dbReference>
<dbReference type="RefSeq" id="WP_186888278.1">
    <property type="nucleotide sequence ID" value="NZ_JACONZ010000003.1"/>
</dbReference>
<dbReference type="SMART" id="SM00530">
    <property type="entry name" value="HTH_XRE"/>
    <property type="match status" value="1"/>
</dbReference>
<dbReference type="Gene3D" id="1.10.260.40">
    <property type="entry name" value="lambda repressor-like DNA-binding domains"/>
    <property type="match status" value="1"/>
</dbReference>
<dbReference type="GO" id="GO:0003700">
    <property type="term" value="F:DNA-binding transcription factor activity"/>
    <property type="evidence" value="ECO:0007669"/>
    <property type="project" value="TreeGrafter"/>
</dbReference>
<comment type="caution">
    <text evidence="3">The sequence shown here is derived from an EMBL/GenBank/DDBJ whole genome shotgun (WGS) entry which is preliminary data.</text>
</comment>
<feature type="domain" description="HTH cro/C1-type" evidence="2">
    <location>
        <begin position="10"/>
        <end position="65"/>
    </location>
</feature>
<dbReference type="PROSITE" id="PS50943">
    <property type="entry name" value="HTH_CROC1"/>
    <property type="match status" value="1"/>
</dbReference>
<dbReference type="AlphaFoldDB" id="A0A923I7X0"/>
<organism evidence="3 4">
    <name type="scientific">Anaerofilum hominis</name>
    <dbReference type="NCBI Taxonomy" id="2763016"/>
    <lineage>
        <taxon>Bacteria</taxon>
        <taxon>Bacillati</taxon>
        <taxon>Bacillota</taxon>
        <taxon>Clostridia</taxon>
        <taxon>Eubacteriales</taxon>
        <taxon>Oscillospiraceae</taxon>
        <taxon>Anaerofilum</taxon>
    </lineage>
</organism>
<dbReference type="CDD" id="cd00093">
    <property type="entry name" value="HTH_XRE"/>
    <property type="match status" value="1"/>
</dbReference>
<dbReference type="SUPFAM" id="SSF47413">
    <property type="entry name" value="lambda repressor-like DNA-binding domains"/>
    <property type="match status" value="1"/>
</dbReference>
<evidence type="ECO:0000256" key="1">
    <source>
        <dbReference type="ARBA" id="ARBA00023125"/>
    </source>
</evidence>
<sequence>MDNKKVGGRIRHARRAAGLTQEQLAEKTGVTQTTISAIERGVRTPSLALFVDIVNAVGATANEPLSDVVTTKTFSNAEIAKLSEMLKDRSSEESQKIFAVIKALLEP</sequence>
<dbReference type="GO" id="GO:0005829">
    <property type="term" value="C:cytosol"/>
    <property type="evidence" value="ECO:0007669"/>
    <property type="project" value="TreeGrafter"/>
</dbReference>
<keyword evidence="4" id="KW-1185">Reference proteome</keyword>
<reference evidence="3" key="1">
    <citation type="submission" date="2020-08" db="EMBL/GenBank/DDBJ databases">
        <title>Genome public.</title>
        <authorList>
            <person name="Liu C."/>
            <person name="Sun Q."/>
        </authorList>
    </citation>
    <scope>NUCLEOTIDE SEQUENCE</scope>
    <source>
        <strain evidence="3">BX8</strain>
    </source>
</reference>
<keyword evidence="1" id="KW-0238">DNA-binding</keyword>
<dbReference type="GO" id="GO:0003677">
    <property type="term" value="F:DNA binding"/>
    <property type="evidence" value="ECO:0007669"/>
    <property type="project" value="UniProtKB-KW"/>
</dbReference>
<dbReference type="Proteomes" id="UP000659630">
    <property type="component" value="Unassembled WGS sequence"/>
</dbReference>
<dbReference type="PANTHER" id="PTHR46797:SF1">
    <property type="entry name" value="METHYLPHOSPHONATE SYNTHASE"/>
    <property type="match status" value="1"/>
</dbReference>